<organism evidence="2 3">
    <name type="scientific">Vulcanimicrobium alpinum</name>
    <dbReference type="NCBI Taxonomy" id="3016050"/>
    <lineage>
        <taxon>Bacteria</taxon>
        <taxon>Bacillati</taxon>
        <taxon>Vulcanimicrobiota</taxon>
        <taxon>Vulcanimicrobiia</taxon>
        <taxon>Vulcanimicrobiales</taxon>
        <taxon>Vulcanimicrobiaceae</taxon>
        <taxon>Vulcanimicrobium</taxon>
    </lineage>
</organism>
<dbReference type="SUPFAM" id="SSF53756">
    <property type="entry name" value="UDP-Glycosyltransferase/glycogen phosphorylase"/>
    <property type="match status" value="1"/>
</dbReference>
<keyword evidence="3" id="KW-1185">Reference proteome</keyword>
<dbReference type="KEGG" id="vab:WPS_28260"/>
<protein>
    <recommendedName>
        <fullName evidence="4">Glycosyltransferase</fullName>
    </recommendedName>
</protein>
<evidence type="ECO:0000313" key="3">
    <source>
        <dbReference type="Proteomes" id="UP001317532"/>
    </source>
</evidence>
<proteinExistence type="predicted"/>
<dbReference type="EMBL" id="AP025523">
    <property type="protein sequence ID" value="BDE07550.1"/>
    <property type="molecule type" value="Genomic_DNA"/>
</dbReference>
<evidence type="ECO:0008006" key="4">
    <source>
        <dbReference type="Google" id="ProtNLM"/>
    </source>
</evidence>
<reference evidence="2 3" key="1">
    <citation type="journal article" date="2022" name="ISME Commun">
        <title>Vulcanimicrobium alpinus gen. nov. sp. nov., the first cultivated representative of the candidate phylum 'Eremiobacterota', is a metabolically versatile aerobic anoxygenic phototroph.</title>
        <authorList>
            <person name="Yabe S."/>
            <person name="Muto K."/>
            <person name="Abe K."/>
            <person name="Yokota A."/>
            <person name="Staudigel H."/>
            <person name="Tebo B.M."/>
        </authorList>
    </citation>
    <scope>NUCLEOTIDE SEQUENCE [LARGE SCALE GENOMIC DNA]</scope>
    <source>
        <strain evidence="2 3">WC8-2</strain>
    </source>
</reference>
<dbReference type="GO" id="GO:0009103">
    <property type="term" value="P:lipopolysaccharide biosynthetic process"/>
    <property type="evidence" value="ECO:0007669"/>
    <property type="project" value="TreeGrafter"/>
</dbReference>
<dbReference type="Proteomes" id="UP001317532">
    <property type="component" value="Chromosome"/>
</dbReference>
<dbReference type="PANTHER" id="PTHR46401:SF2">
    <property type="entry name" value="GLYCOSYLTRANSFERASE WBBK-RELATED"/>
    <property type="match status" value="1"/>
</dbReference>
<dbReference type="RefSeq" id="WP_317995132.1">
    <property type="nucleotide sequence ID" value="NZ_AP025523.1"/>
</dbReference>
<dbReference type="PANTHER" id="PTHR46401">
    <property type="entry name" value="GLYCOSYLTRANSFERASE WBBK-RELATED"/>
    <property type="match status" value="1"/>
</dbReference>
<sequence length="358" mass="38724">MKVLLVVRPDAAEKLGGDVVVAGYAHDALRALGVDADLIASTQPDLRGYDVAHVFGIFEPAFARPQIDAVRRFGTPLVVSPIWWDRTALFVASPRVERALARDARAATRAIARVRERERALVAAPGSGALRRLREQSALLAAADAVVAASEVEAFACSTGLGVTEPSYFIAHYAVEFADDDGAARAARAGVACIGRLESLKNQAVVLFALRDLDVDVTLVGRAYDERYAALCRRWATPRTRFVDRLAAEELRALFARSAVHVLASWGDLPGLVSLEAASLGARVIAGARGSEREYLGSEASYVDPLDVDGIRRAVVRALEAPPRPSGDALDRRLRARTWRRHAETLLDAYAHASGERR</sequence>
<dbReference type="GO" id="GO:0016757">
    <property type="term" value="F:glycosyltransferase activity"/>
    <property type="evidence" value="ECO:0007669"/>
    <property type="project" value="TreeGrafter"/>
</dbReference>
<evidence type="ECO:0000313" key="2">
    <source>
        <dbReference type="EMBL" id="BDE07550.1"/>
    </source>
</evidence>
<dbReference type="Gene3D" id="3.40.50.2000">
    <property type="entry name" value="Glycogen Phosphorylase B"/>
    <property type="match status" value="1"/>
</dbReference>
<dbReference type="Pfam" id="PF13692">
    <property type="entry name" value="Glyco_trans_1_4"/>
    <property type="match status" value="1"/>
</dbReference>
<accession>A0AAN1XY53</accession>
<name>A0AAN1XY53_UNVUL</name>
<gene>
    <name evidence="2" type="ORF">WPS_28260</name>
</gene>
<keyword evidence="1" id="KW-0808">Transferase</keyword>
<dbReference type="AlphaFoldDB" id="A0AAN1XY53"/>
<evidence type="ECO:0000256" key="1">
    <source>
        <dbReference type="ARBA" id="ARBA00022679"/>
    </source>
</evidence>